<dbReference type="InterPro" id="IPR015422">
    <property type="entry name" value="PyrdxlP-dep_Trfase_small"/>
</dbReference>
<dbReference type="AlphaFoldDB" id="A0A1X7EI30"/>
<dbReference type="PIRSF" id="PIRSF000390">
    <property type="entry name" value="PLP_StrS"/>
    <property type="match status" value="1"/>
</dbReference>
<evidence type="ECO:0000256" key="5">
    <source>
        <dbReference type="RuleBase" id="RU004508"/>
    </source>
</evidence>
<gene>
    <name evidence="6" type="ORF">SAMN06295933_2988</name>
</gene>
<accession>A0A1X7EI30</accession>
<evidence type="ECO:0000256" key="3">
    <source>
        <dbReference type="PIRSR" id="PIRSR000390-1"/>
    </source>
</evidence>
<dbReference type="GO" id="GO:0030170">
    <property type="term" value="F:pyridoxal phosphate binding"/>
    <property type="evidence" value="ECO:0007669"/>
    <property type="project" value="UniProtKB-ARBA"/>
</dbReference>
<dbReference type="Pfam" id="PF01041">
    <property type="entry name" value="DegT_DnrJ_EryC1"/>
    <property type="match status" value="1"/>
</dbReference>
<evidence type="ECO:0000256" key="1">
    <source>
        <dbReference type="ARBA" id="ARBA00022898"/>
    </source>
</evidence>
<dbReference type="Proteomes" id="UP000192906">
    <property type="component" value="Unassembled WGS sequence"/>
</dbReference>
<organism evidence="6 7">
    <name type="scientific">Desulfovibrio gilichinskyi</name>
    <dbReference type="NCBI Taxonomy" id="1519643"/>
    <lineage>
        <taxon>Bacteria</taxon>
        <taxon>Pseudomonadati</taxon>
        <taxon>Thermodesulfobacteriota</taxon>
        <taxon>Desulfovibrionia</taxon>
        <taxon>Desulfovibrionales</taxon>
        <taxon>Desulfovibrionaceae</taxon>
        <taxon>Desulfovibrio</taxon>
    </lineage>
</organism>
<feature type="modified residue" description="N6-(pyridoxal phosphate)lysine" evidence="4">
    <location>
        <position position="189"/>
    </location>
</feature>
<keyword evidence="7" id="KW-1185">Reference proteome</keyword>
<protein>
    <submittedName>
        <fullName evidence="6">dTDP-4-amino-4,6-dideoxygalactose transaminase</fullName>
    </submittedName>
</protein>
<proteinExistence type="inferred from homology"/>
<feature type="active site" description="Proton acceptor" evidence="3">
    <location>
        <position position="189"/>
    </location>
</feature>
<name>A0A1X7EI30_9BACT</name>
<dbReference type="InterPro" id="IPR000653">
    <property type="entry name" value="DegT/StrS_aminotransferase"/>
</dbReference>
<dbReference type="FunFam" id="3.40.640.10:FF:000089">
    <property type="entry name" value="Aminotransferase, DegT/DnrJ/EryC1/StrS family"/>
    <property type="match status" value="1"/>
</dbReference>
<dbReference type="GO" id="GO:0008483">
    <property type="term" value="F:transaminase activity"/>
    <property type="evidence" value="ECO:0007669"/>
    <property type="project" value="TreeGrafter"/>
</dbReference>
<evidence type="ECO:0000256" key="2">
    <source>
        <dbReference type="ARBA" id="ARBA00037999"/>
    </source>
</evidence>
<evidence type="ECO:0000313" key="6">
    <source>
        <dbReference type="EMBL" id="SMF34358.1"/>
    </source>
</evidence>
<dbReference type="STRING" id="1519643.SAMN06295933_2988"/>
<dbReference type="GO" id="GO:0000271">
    <property type="term" value="P:polysaccharide biosynthetic process"/>
    <property type="evidence" value="ECO:0007669"/>
    <property type="project" value="TreeGrafter"/>
</dbReference>
<comment type="similarity">
    <text evidence="2 5">Belongs to the DegT/DnrJ/EryC1 family.</text>
</comment>
<dbReference type="Gene3D" id="3.40.640.10">
    <property type="entry name" value="Type I PLP-dependent aspartate aminotransferase-like (Major domain)"/>
    <property type="match status" value="1"/>
</dbReference>
<sequence>MSVTQIQFLDVGWTYKTLAAKMDAAAKRVLESGWYVLGNEVKAFEKEFALYTGANHCIGTGNGLDSLELALRAAGVGAGDDVIVPSNTFIATWLAVTRTGANIIPVEPIEATYNIDPEKLEQALTPDTKAIIPVHLYGQPADMDKIMAFAEEHSLFVVTDAAQAHGAVYKGKMIGTLGHAAAFSFYPGKNLGAFGDGGAITTTDADLAKRIRSIGNYGSSEKYVHETLGFNSRLDELQAAFLRVKLDVLDDWNWRRRNIADIYLKGLKDTPLILPVVPQWAQPIWHLFVVRCEGRKGLITHLKENGIHTAIHYPTPPHKQGAYKHMGHLSLPISEAIHREVVSLPIGPHMTAEQAEYVVKTINEFYH</sequence>
<dbReference type="PANTHER" id="PTHR30244:SF36">
    <property type="entry name" value="3-OXO-GLUCOSE-6-PHOSPHATE:GLUTAMATE AMINOTRANSFERASE"/>
    <property type="match status" value="1"/>
</dbReference>
<dbReference type="EMBL" id="FWZU01000005">
    <property type="protein sequence ID" value="SMF34358.1"/>
    <property type="molecule type" value="Genomic_DNA"/>
</dbReference>
<dbReference type="PANTHER" id="PTHR30244">
    <property type="entry name" value="TRANSAMINASE"/>
    <property type="match status" value="1"/>
</dbReference>
<reference evidence="7" key="1">
    <citation type="submission" date="2017-04" db="EMBL/GenBank/DDBJ databases">
        <authorList>
            <person name="Varghese N."/>
            <person name="Submissions S."/>
        </authorList>
    </citation>
    <scope>NUCLEOTIDE SEQUENCE [LARGE SCALE GENOMIC DNA]</scope>
    <source>
        <strain evidence="7">K3S</strain>
    </source>
</reference>
<dbReference type="InterPro" id="IPR015424">
    <property type="entry name" value="PyrdxlP-dep_Trfase"/>
</dbReference>
<dbReference type="InterPro" id="IPR015421">
    <property type="entry name" value="PyrdxlP-dep_Trfase_major"/>
</dbReference>
<dbReference type="Gene3D" id="3.90.1150.10">
    <property type="entry name" value="Aspartate Aminotransferase, domain 1"/>
    <property type="match status" value="1"/>
</dbReference>
<evidence type="ECO:0000256" key="4">
    <source>
        <dbReference type="PIRSR" id="PIRSR000390-2"/>
    </source>
</evidence>
<dbReference type="SUPFAM" id="SSF53383">
    <property type="entry name" value="PLP-dependent transferases"/>
    <property type="match status" value="1"/>
</dbReference>
<keyword evidence="1 4" id="KW-0663">Pyridoxal phosphate</keyword>
<evidence type="ECO:0000313" key="7">
    <source>
        <dbReference type="Proteomes" id="UP000192906"/>
    </source>
</evidence>
<dbReference type="CDD" id="cd00616">
    <property type="entry name" value="AHBA_syn"/>
    <property type="match status" value="1"/>
</dbReference>